<dbReference type="KEGG" id="ddb:E7747_00100"/>
<dbReference type="InterPro" id="IPR032025">
    <property type="entry name" value="DUF5063"/>
</dbReference>
<dbReference type="RefSeq" id="WP_136413292.1">
    <property type="nucleotide sequence ID" value="NZ_CBFGAE010000003.1"/>
</dbReference>
<dbReference type="InterPro" id="IPR038312">
    <property type="entry name" value="DUF5063_sf"/>
</dbReference>
<name>A0A4P7VZ62_9BACT</name>
<dbReference type="AlphaFoldDB" id="A0A4P7VZ62"/>
<sequence length="177" mass="20237">MELSPNSLAFIALCNEFCYAVENARESTRNAFVASMLRLLPRIYISASDLKPEPLIDEDDAYIESFLDEDYYESMRRQIENLLGADDVYLEVFEEDMKYSDTPIGMSVAEGICDVFQVLYNFIVTVKDAPAEVVNAALTAVRDDFGSYWSQRVCNLMRPLNHLFYSSDNDEDDDDNI</sequence>
<dbReference type="EMBL" id="CP039396">
    <property type="protein sequence ID" value="QCD40854.1"/>
    <property type="molecule type" value="Genomic_DNA"/>
</dbReference>
<evidence type="ECO:0000313" key="1">
    <source>
        <dbReference type="EMBL" id="QCD40854.1"/>
    </source>
</evidence>
<proteinExistence type="predicted"/>
<protein>
    <submittedName>
        <fullName evidence="1">DUF5063 domain-containing protein</fullName>
    </submittedName>
</protein>
<gene>
    <name evidence="1" type="ORF">E7747_00100</name>
</gene>
<reference evidence="2" key="1">
    <citation type="submission" date="2019-02" db="EMBL/GenBank/DDBJ databases">
        <title>Isolation and identification of novel species under the genus Muribaculum.</title>
        <authorList>
            <person name="Miyake S."/>
            <person name="Ding Y."/>
            <person name="Low A."/>
            <person name="Soh M."/>
            <person name="Seedorf H."/>
        </authorList>
    </citation>
    <scope>NUCLEOTIDE SEQUENCE [LARGE SCALE GENOMIC DNA]</scope>
    <source>
        <strain evidence="2">H5</strain>
    </source>
</reference>
<keyword evidence="2" id="KW-1185">Reference proteome</keyword>
<organism evidence="1 2">
    <name type="scientific">Duncaniella dubosii</name>
    <dbReference type="NCBI Taxonomy" id="2518971"/>
    <lineage>
        <taxon>Bacteria</taxon>
        <taxon>Pseudomonadati</taxon>
        <taxon>Bacteroidota</taxon>
        <taxon>Bacteroidia</taxon>
        <taxon>Bacteroidales</taxon>
        <taxon>Muribaculaceae</taxon>
        <taxon>Duncaniella</taxon>
    </lineage>
</organism>
<accession>A0A4P7VZ62</accession>
<evidence type="ECO:0000313" key="2">
    <source>
        <dbReference type="Proteomes" id="UP000297149"/>
    </source>
</evidence>
<dbReference type="Gene3D" id="1.20.120.1550">
    <property type="entry name" value="Protein of unknown function DUF5063"/>
    <property type="match status" value="1"/>
</dbReference>
<dbReference type="Pfam" id="PF16702">
    <property type="entry name" value="DUF5063"/>
    <property type="match status" value="1"/>
</dbReference>
<dbReference type="Proteomes" id="UP000297149">
    <property type="component" value="Chromosome"/>
</dbReference>